<feature type="transmembrane region" description="Helical" evidence="2">
    <location>
        <begin position="126"/>
        <end position="147"/>
    </location>
</feature>
<keyword evidence="2" id="KW-0472">Membrane</keyword>
<dbReference type="OrthoDB" id="5192929at2"/>
<evidence type="ECO:0000256" key="2">
    <source>
        <dbReference type="SAM" id="Phobius"/>
    </source>
</evidence>
<feature type="region of interest" description="Disordered" evidence="1">
    <location>
        <begin position="1"/>
        <end position="64"/>
    </location>
</feature>
<dbReference type="AlphaFoldDB" id="A0A2X0IE68"/>
<dbReference type="Proteomes" id="UP000248889">
    <property type="component" value="Unassembled WGS sequence"/>
</dbReference>
<dbReference type="Pfam" id="PF11222">
    <property type="entry name" value="DUF3017"/>
    <property type="match status" value="1"/>
</dbReference>
<dbReference type="RefSeq" id="WP_111506631.1">
    <property type="nucleotide sequence ID" value="NZ_QKYN01000142.1"/>
</dbReference>
<accession>A0A2X0IE68</accession>
<gene>
    <name evidence="3" type="ORF">DN069_31385</name>
</gene>
<comment type="caution">
    <text evidence="3">The sequence shown here is derived from an EMBL/GenBank/DDBJ whole genome shotgun (WGS) entry which is preliminary data.</text>
</comment>
<evidence type="ECO:0000313" key="3">
    <source>
        <dbReference type="EMBL" id="RAG81721.1"/>
    </source>
</evidence>
<feature type="compositionally biased region" description="Basic and acidic residues" evidence="1">
    <location>
        <begin position="1"/>
        <end position="38"/>
    </location>
</feature>
<feature type="transmembrane region" description="Helical" evidence="2">
    <location>
        <begin position="72"/>
        <end position="90"/>
    </location>
</feature>
<name>A0A2X0IE68_9ACTN</name>
<feature type="transmembrane region" description="Helical" evidence="2">
    <location>
        <begin position="96"/>
        <end position="114"/>
    </location>
</feature>
<evidence type="ECO:0000313" key="4">
    <source>
        <dbReference type="Proteomes" id="UP000248889"/>
    </source>
</evidence>
<reference evidence="3 4" key="1">
    <citation type="submission" date="2018-06" db="EMBL/GenBank/DDBJ databases">
        <title>Streptacidiphilus pinicola sp. nov., isolated from pine grove soil.</title>
        <authorList>
            <person name="Roh S.G."/>
            <person name="Park S."/>
            <person name="Kim M.-K."/>
            <person name="Yun B.-R."/>
            <person name="Park J."/>
            <person name="Kim M.J."/>
            <person name="Kim Y.S."/>
            <person name="Kim S.B."/>
        </authorList>
    </citation>
    <scope>NUCLEOTIDE SEQUENCE [LARGE SCALE GENOMIC DNA]</scope>
    <source>
        <strain evidence="3 4">MMS16-CNU450</strain>
    </source>
</reference>
<sequence length="171" mass="18078">MQRAEGAHPAERPTDGLAERHADRPGDRGPDRHAERRPKAQHRPPVKTTGTFRPEGGSAAAGRDRPVPVRQWPIVLVLTIVGVGLLVTALDAWRAGIVTIGVGLLVGAVLRAALPEVGMLAVRSRFTDIMVMGVLGLVIVVLALAALPDPVIHLPFMGRLGNMVHSDGSGD</sequence>
<keyword evidence="4" id="KW-1185">Reference proteome</keyword>
<keyword evidence="2" id="KW-0812">Transmembrane</keyword>
<evidence type="ECO:0000256" key="1">
    <source>
        <dbReference type="SAM" id="MobiDB-lite"/>
    </source>
</evidence>
<keyword evidence="2" id="KW-1133">Transmembrane helix</keyword>
<dbReference type="EMBL" id="QKYN01000142">
    <property type="protein sequence ID" value="RAG81721.1"/>
    <property type="molecule type" value="Genomic_DNA"/>
</dbReference>
<dbReference type="InterPro" id="IPR021385">
    <property type="entry name" value="DUF3017"/>
</dbReference>
<proteinExistence type="predicted"/>
<protein>
    <submittedName>
        <fullName evidence="3">DUF3017 domain-containing protein</fullName>
    </submittedName>
</protein>
<organism evidence="3 4">
    <name type="scientific">Streptacidiphilus pinicola</name>
    <dbReference type="NCBI Taxonomy" id="2219663"/>
    <lineage>
        <taxon>Bacteria</taxon>
        <taxon>Bacillati</taxon>
        <taxon>Actinomycetota</taxon>
        <taxon>Actinomycetes</taxon>
        <taxon>Kitasatosporales</taxon>
        <taxon>Streptomycetaceae</taxon>
        <taxon>Streptacidiphilus</taxon>
    </lineage>
</organism>